<dbReference type="SUPFAM" id="SSF48452">
    <property type="entry name" value="TPR-like"/>
    <property type="match status" value="1"/>
</dbReference>
<proteinExistence type="predicted"/>
<gene>
    <name evidence="1" type="ORF">FHS50_000631</name>
</gene>
<comment type="caution">
    <text evidence="1">The sequence shown here is derived from an EMBL/GenBank/DDBJ whole genome shotgun (WGS) entry which is preliminary data.</text>
</comment>
<keyword evidence="2" id="KW-1185">Reference proteome</keyword>
<dbReference type="Proteomes" id="UP000578569">
    <property type="component" value="Unassembled WGS sequence"/>
</dbReference>
<organism evidence="1 2">
    <name type="scientific">Sphingomicrobium lutaoense</name>
    <dbReference type="NCBI Taxonomy" id="515949"/>
    <lineage>
        <taxon>Bacteria</taxon>
        <taxon>Pseudomonadati</taxon>
        <taxon>Pseudomonadota</taxon>
        <taxon>Alphaproteobacteria</taxon>
        <taxon>Sphingomonadales</taxon>
        <taxon>Sphingomonadaceae</taxon>
        <taxon>Sphingomicrobium</taxon>
    </lineage>
</organism>
<dbReference type="EMBL" id="JACICF010000001">
    <property type="protein sequence ID" value="MBB3763608.1"/>
    <property type="molecule type" value="Genomic_DNA"/>
</dbReference>
<evidence type="ECO:0000313" key="1">
    <source>
        <dbReference type="EMBL" id="MBB3763608.1"/>
    </source>
</evidence>
<sequence>MRISPLFLALGVAASTIAVPGIAQRPAVDPASAALVAKAESQLEAGDLVAADDTLEAALVLDPKNVGAFVAMAKVAVKQQLYGQAIAFGRKALTIDPSNREALAVQGEAMVQLGALERARKNLAQLGRLCPDGCAEQARLAALIERGPMLAAKTNEVEAKAN</sequence>
<reference evidence="1 2" key="1">
    <citation type="submission" date="2020-08" db="EMBL/GenBank/DDBJ databases">
        <title>Genomic Encyclopedia of Type Strains, Phase IV (KMG-IV): sequencing the most valuable type-strain genomes for metagenomic binning, comparative biology and taxonomic classification.</title>
        <authorList>
            <person name="Goeker M."/>
        </authorList>
    </citation>
    <scope>NUCLEOTIDE SEQUENCE [LARGE SCALE GENOMIC DNA]</scope>
    <source>
        <strain evidence="1 2">DSM 24194</strain>
    </source>
</reference>
<dbReference type="AlphaFoldDB" id="A0A839YZ61"/>
<name>A0A839YZ61_9SPHN</name>
<accession>A0A839YZ61</accession>
<dbReference type="Gene3D" id="1.25.40.10">
    <property type="entry name" value="Tetratricopeptide repeat domain"/>
    <property type="match status" value="1"/>
</dbReference>
<dbReference type="RefSeq" id="WP_183932936.1">
    <property type="nucleotide sequence ID" value="NZ_JACICF010000001.1"/>
</dbReference>
<dbReference type="SMART" id="SM00028">
    <property type="entry name" value="TPR"/>
    <property type="match status" value="2"/>
</dbReference>
<dbReference type="InterPro" id="IPR019734">
    <property type="entry name" value="TPR_rpt"/>
</dbReference>
<dbReference type="InterPro" id="IPR011990">
    <property type="entry name" value="TPR-like_helical_dom_sf"/>
</dbReference>
<evidence type="ECO:0000313" key="2">
    <source>
        <dbReference type="Proteomes" id="UP000578569"/>
    </source>
</evidence>
<protein>
    <submittedName>
        <fullName evidence="1">Tfp pilus assembly protein PilF</fullName>
    </submittedName>
</protein>